<organism evidence="4 5">
    <name type="scientific">Pseudonocardia nematodicida</name>
    <dbReference type="NCBI Taxonomy" id="1206997"/>
    <lineage>
        <taxon>Bacteria</taxon>
        <taxon>Bacillati</taxon>
        <taxon>Actinomycetota</taxon>
        <taxon>Actinomycetes</taxon>
        <taxon>Pseudonocardiales</taxon>
        <taxon>Pseudonocardiaceae</taxon>
        <taxon>Pseudonocardia</taxon>
    </lineage>
</organism>
<evidence type="ECO:0000313" key="5">
    <source>
        <dbReference type="Proteomes" id="UP001494902"/>
    </source>
</evidence>
<proteinExistence type="predicted"/>
<keyword evidence="5" id="KW-1185">Reference proteome</keyword>
<evidence type="ECO:0000259" key="3">
    <source>
        <dbReference type="Pfam" id="PF13439"/>
    </source>
</evidence>
<dbReference type="InterPro" id="IPR028098">
    <property type="entry name" value="Glyco_trans_4-like_N"/>
</dbReference>
<keyword evidence="1 4" id="KW-0328">Glycosyltransferase</keyword>
<dbReference type="SUPFAM" id="SSF53756">
    <property type="entry name" value="UDP-Glycosyltransferase/glycogen phosphorylase"/>
    <property type="match status" value="1"/>
</dbReference>
<reference evidence="4 5" key="1">
    <citation type="submission" date="2024-03" db="EMBL/GenBank/DDBJ databases">
        <title>Draft genome sequence of Pseudonocardia nematodicida JCM 31783.</title>
        <authorList>
            <person name="Butdee W."/>
            <person name="Duangmal K."/>
        </authorList>
    </citation>
    <scope>NUCLEOTIDE SEQUENCE [LARGE SCALE GENOMIC DNA]</scope>
    <source>
        <strain evidence="4 5">JCM 31783</strain>
    </source>
</reference>
<accession>A0ABV1KHL0</accession>
<name>A0ABV1KHL0_9PSEU</name>
<evidence type="ECO:0000256" key="1">
    <source>
        <dbReference type="ARBA" id="ARBA00022676"/>
    </source>
</evidence>
<feature type="domain" description="Glycosyltransferase subfamily 4-like N-terminal" evidence="3">
    <location>
        <begin position="21"/>
        <end position="192"/>
    </location>
</feature>
<dbReference type="GO" id="GO:0016757">
    <property type="term" value="F:glycosyltransferase activity"/>
    <property type="evidence" value="ECO:0007669"/>
    <property type="project" value="UniProtKB-KW"/>
</dbReference>
<dbReference type="EC" id="2.4.-.-" evidence="4"/>
<dbReference type="Pfam" id="PF13692">
    <property type="entry name" value="Glyco_trans_1_4"/>
    <property type="match status" value="1"/>
</dbReference>
<keyword evidence="2 4" id="KW-0808">Transferase</keyword>
<dbReference type="EMBL" id="JBEDNQ010000009">
    <property type="protein sequence ID" value="MEQ3553102.1"/>
    <property type="molecule type" value="Genomic_DNA"/>
</dbReference>
<sequence length="386" mass="40213">MNDAAVYVVTDPGVPVFGTKGCSVHVREVLAELRARHHEVHLVTTRPGGPVPAGWDDVVLHALPRPAGDDPVTREAAQRAADVQAGLRVAALCATGRVALVYQRYGLWGAAPLEAARITGTPTVLEINAPLVDEQRRHRSLSDPDGALAYTRRALAAASAPFAVSGPVADWAAALDPAGREIPVVPNGVDPGRFLPAPVRDDRERLVVAFSGTFRPWHGTSLLVDAVAAARADGATLELLLIGDGPELAPTVGRADRAGVPLRATGRVDPSVVPELLHTADLAAAPYPAGEHYFSPLKVAEYLAAGLPTVASAIADLPGLVRDGEEVLLVPPGDVTATARALHRIGTDRALRGRLARAGRAAAQRRMSWSAVVDATLALPGAGRAA</sequence>
<dbReference type="Proteomes" id="UP001494902">
    <property type="component" value="Unassembled WGS sequence"/>
</dbReference>
<evidence type="ECO:0000256" key="2">
    <source>
        <dbReference type="ARBA" id="ARBA00022679"/>
    </source>
</evidence>
<dbReference type="Pfam" id="PF13439">
    <property type="entry name" value="Glyco_transf_4"/>
    <property type="match status" value="1"/>
</dbReference>
<evidence type="ECO:0000313" key="4">
    <source>
        <dbReference type="EMBL" id="MEQ3553102.1"/>
    </source>
</evidence>
<dbReference type="PANTHER" id="PTHR12526">
    <property type="entry name" value="GLYCOSYLTRANSFERASE"/>
    <property type="match status" value="1"/>
</dbReference>
<dbReference type="CDD" id="cd03801">
    <property type="entry name" value="GT4_PimA-like"/>
    <property type="match status" value="1"/>
</dbReference>
<dbReference type="RefSeq" id="WP_349300169.1">
    <property type="nucleotide sequence ID" value="NZ_JBEDNQ010000009.1"/>
</dbReference>
<protein>
    <submittedName>
        <fullName evidence="4">Glycosyltransferase family 4 protein</fullName>
        <ecNumber evidence="4">2.4.-.-</ecNumber>
    </submittedName>
</protein>
<gene>
    <name evidence="4" type="ORF">WIS52_21755</name>
</gene>
<comment type="caution">
    <text evidence="4">The sequence shown here is derived from an EMBL/GenBank/DDBJ whole genome shotgun (WGS) entry which is preliminary data.</text>
</comment>
<dbReference type="PANTHER" id="PTHR12526:SF510">
    <property type="entry name" value="D-INOSITOL 3-PHOSPHATE GLYCOSYLTRANSFERASE"/>
    <property type="match status" value="1"/>
</dbReference>
<dbReference type="Gene3D" id="3.40.50.2000">
    <property type="entry name" value="Glycogen Phosphorylase B"/>
    <property type="match status" value="2"/>
</dbReference>